<dbReference type="PANTHER" id="PTHR10587">
    <property type="entry name" value="GLYCOSYL TRANSFERASE-RELATED"/>
    <property type="match status" value="1"/>
</dbReference>
<dbReference type="GO" id="GO:0005975">
    <property type="term" value="P:carbohydrate metabolic process"/>
    <property type="evidence" value="ECO:0007669"/>
    <property type="project" value="InterPro"/>
</dbReference>
<dbReference type="STRING" id="1793963.AXI58_17355"/>
<feature type="region of interest" description="Disordered" evidence="1">
    <location>
        <begin position="23"/>
        <end position="53"/>
    </location>
</feature>
<feature type="domain" description="NodB homology" evidence="2">
    <location>
        <begin position="78"/>
        <end position="258"/>
    </location>
</feature>
<dbReference type="AlphaFoldDB" id="A0A150F6B5"/>
<organism evidence="3 4">
    <name type="scientific">Bacillus nakamurai</name>
    <dbReference type="NCBI Taxonomy" id="1793963"/>
    <lineage>
        <taxon>Bacteria</taxon>
        <taxon>Bacillati</taxon>
        <taxon>Bacillota</taxon>
        <taxon>Bacilli</taxon>
        <taxon>Bacillales</taxon>
        <taxon>Bacillaceae</taxon>
        <taxon>Bacillus</taxon>
    </lineage>
</organism>
<proteinExistence type="predicted"/>
<dbReference type="InterPro" id="IPR011330">
    <property type="entry name" value="Glyco_hydro/deAcase_b/a-brl"/>
</dbReference>
<dbReference type="OrthoDB" id="9806342at2"/>
<dbReference type="PROSITE" id="PS51257">
    <property type="entry name" value="PROKAR_LIPOPROTEIN"/>
    <property type="match status" value="1"/>
</dbReference>
<dbReference type="Pfam" id="PF01522">
    <property type="entry name" value="Polysacc_deac_1"/>
    <property type="match status" value="1"/>
</dbReference>
<name>A0A150F6B5_9BACI</name>
<dbReference type="InterPro" id="IPR002509">
    <property type="entry name" value="NODB_dom"/>
</dbReference>
<dbReference type="GO" id="GO:0016810">
    <property type="term" value="F:hydrolase activity, acting on carbon-nitrogen (but not peptide) bonds"/>
    <property type="evidence" value="ECO:0007669"/>
    <property type="project" value="InterPro"/>
</dbReference>
<dbReference type="EMBL" id="LSBA01000018">
    <property type="protein sequence ID" value="KXZ17951.1"/>
    <property type="molecule type" value="Genomic_DNA"/>
</dbReference>
<keyword evidence="4" id="KW-1185">Reference proteome</keyword>
<feature type="compositionally biased region" description="Basic and acidic residues" evidence="1">
    <location>
        <begin position="37"/>
        <end position="53"/>
    </location>
</feature>
<dbReference type="CDD" id="cd10917">
    <property type="entry name" value="CE4_NodB_like_6s_7s"/>
    <property type="match status" value="1"/>
</dbReference>
<sequence>MYKAIAAVMCVCFLVSCESNEEPESSKTHSHAAAGKTEQKSGKAKSDKPAKQKAEACYQINPKTFAVERLDEQKDKKPIALLTIDDAPDQHAADIADKLHDLHASAIFFVNGQFLKKDENKKALKHIHELGFMIGNHTMTHQNLKNLSEQKQREEIAGVNQAVEKVIGEKPAFFRAPFGSNTEYSDRLIQKEGMVKTNWTFGYDWDQKYQSKKALTDITLNSPYLQDGANILMHDRKWTDEAISDIVKGLRDKGYTIIDPKAIKRP</sequence>
<protein>
    <submittedName>
        <fullName evidence="3">Polysaccharide deacetylase</fullName>
    </submittedName>
</protein>
<comment type="caution">
    <text evidence="3">The sequence shown here is derived from an EMBL/GenBank/DDBJ whole genome shotgun (WGS) entry which is preliminary data.</text>
</comment>
<evidence type="ECO:0000313" key="4">
    <source>
        <dbReference type="Proteomes" id="UP000075430"/>
    </source>
</evidence>
<dbReference type="SUPFAM" id="SSF88713">
    <property type="entry name" value="Glycoside hydrolase/deacetylase"/>
    <property type="match status" value="1"/>
</dbReference>
<gene>
    <name evidence="3" type="ORF">AXI58_17355</name>
</gene>
<dbReference type="RefSeq" id="WP_061522029.1">
    <property type="nucleotide sequence ID" value="NZ_JARLZY010000032.1"/>
</dbReference>
<dbReference type="Gene3D" id="3.20.20.370">
    <property type="entry name" value="Glycoside hydrolase/deacetylase"/>
    <property type="match status" value="1"/>
</dbReference>
<dbReference type="PROSITE" id="PS51677">
    <property type="entry name" value="NODB"/>
    <property type="match status" value="1"/>
</dbReference>
<accession>A0A150F6B5</accession>
<evidence type="ECO:0000256" key="1">
    <source>
        <dbReference type="SAM" id="MobiDB-lite"/>
    </source>
</evidence>
<dbReference type="PANTHER" id="PTHR10587:SF125">
    <property type="entry name" value="POLYSACCHARIDE DEACETYLASE YHEN-RELATED"/>
    <property type="match status" value="1"/>
</dbReference>
<dbReference type="Proteomes" id="UP000075430">
    <property type="component" value="Unassembled WGS sequence"/>
</dbReference>
<evidence type="ECO:0000259" key="2">
    <source>
        <dbReference type="PROSITE" id="PS51677"/>
    </source>
</evidence>
<dbReference type="InterPro" id="IPR050248">
    <property type="entry name" value="Polysacc_deacetylase_ArnD"/>
</dbReference>
<reference evidence="4" key="1">
    <citation type="submission" date="2016-02" db="EMBL/GenBank/DDBJ databases">
        <authorList>
            <person name="Dunlap C."/>
        </authorList>
    </citation>
    <scope>NUCLEOTIDE SEQUENCE [LARGE SCALE GENOMIC DNA]</scope>
    <source>
        <strain evidence="4">NRRL B-41092</strain>
    </source>
</reference>
<evidence type="ECO:0000313" key="3">
    <source>
        <dbReference type="EMBL" id="KXZ17951.1"/>
    </source>
</evidence>